<dbReference type="RefSeq" id="WP_106621516.1">
    <property type="nucleotide sequence ID" value="NZ_CP049768.1"/>
</dbReference>
<dbReference type="Proteomes" id="UP000292241">
    <property type="component" value="Unassembled WGS sequence"/>
</dbReference>
<gene>
    <name evidence="3" type="ORF">G8B11_02820</name>
    <name evidence="1" type="ORF">MCC10002_0667</name>
    <name evidence="2" type="ORF">MCC10008_0612</name>
</gene>
<evidence type="ECO:0000313" key="1">
    <source>
        <dbReference type="EMBL" id="TCD74951.1"/>
    </source>
</evidence>
<sequence>MRLHGETITVTWRVPTGEVDGGNKPVCRTETETIDDVLVKPGADENAADSTRPAGITAALTIAIPRVWTYRSLRNALVTIRGHDYRVIGDPLPVDGGITPTRWNLSVELTDTEG</sequence>
<dbReference type="EMBL" id="SHPM01000015">
    <property type="protein sequence ID" value="TCD74951.1"/>
    <property type="molecule type" value="Genomic_DNA"/>
</dbReference>
<dbReference type="EMBL" id="SHPR01000015">
    <property type="protein sequence ID" value="TCD84441.1"/>
    <property type="molecule type" value="Genomic_DNA"/>
</dbReference>
<dbReference type="Proteomes" id="UP000829452">
    <property type="component" value="Chromosome"/>
</dbReference>
<reference evidence="1" key="2">
    <citation type="submission" date="2019-02" db="EMBL/GenBank/DDBJ databases">
        <authorList>
            <person name="Odamaki T."/>
        </authorList>
    </citation>
    <scope>NUCLEOTIDE SEQUENCE</scope>
    <source>
        <strain evidence="1">MCC10002</strain>
        <strain evidence="2">MCC10008</strain>
    </source>
</reference>
<protein>
    <recommendedName>
        <fullName evidence="6">Phage protein</fullName>
    </recommendedName>
</protein>
<evidence type="ECO:0000313" key="5">
    <source>
        <dbReference type="Proteomes" id="UP000293701"/>
    </source>
</evidence>
<organism evidence="1 5">
    <name type="scientific">Bifidobacterium longum subsp. longum</name>
    <dbReference type="NCBI Taxonomy" id="1679"/>
    <lineage>
        <taxon>Bacteria</taxon>
        <taxon>Bacillati</taxon>
        <taxon>Actinomycetota</taxon>
        <taxon>Actinomycetes</taxon>
        <taxon>Bifidobacteriales</taxon>
        <taxon>Bifidobacteriaceae</taxon>
        <taxon>Bifidobacterium</taxon>
    </lineage>
</organism>
<dbReference type="EMBL" id="CP049772">
    <property type="protein sequence ID" value="UNL81362.1"/>
    <property type="molecule type" value="Genomic_DNA"/>
</dbReference>
<name>A0A4R0S369_BIFLL</name>
<evidence type="ECO:0000313" key="4">
    <source>
        <dbReference type="Proteomes" id="UP000292241"/>
    </source>
</evidence>
<dbReference type="Proteomes" id="UP000293701">
    <property type="component" value="Unassembled WGS sequence"/>
</dbReference>
<dbReference type="AlphaFoldDB" id="A0A4R0S369"/>
<accession>A0A4R0S369</accession>
<reference evidence="4 5" key="1">
    <citation type="journal article" date="2018" name="Sci. Rep.">
        <title>Genomic diversity and distribution of Bifidobacterium longum subsp. longum across the human lifespan.</title>
        <authorList>
            <person name="Odamaki T."/>
            <person name="Bottacini F."/>
            <person name="Kato K."/>
            <person name="Mitsuyama E."/>
            <person name="Yoshida K."/>
            <person name="Horigome A."/>
            <person name="Xiao J.Z."/>
            <person name="van Sinderen D."/>
        </authorList>
    </citation>
    <scope>NUCLEOTIDE SEQUENCE [LARGE SCALE GENOMIC DNA]</scope>
    <source>
        <strain evidence="1 5">MCC10002</strain>
        <strain evidence="2 4">MCC10008</strain>
    </source>
</reference>
<evidence type="ECO:0000313" key="3">
    <source>
        <dbReference type="EMBL" id="UNL81362.1"/>
    </source>
</evidence>
<proteinExistence type="predicted"/>
<reference evidence="3" key="3">
    <citation type="submission" date="2020-02" db="EMBL/GenBank/DDBJ databases">
        <title>The Isolation and identification of Lactobacillus and Bifidobacterium species from dairy as potential probiotics for calf scour mitigation.</title>
        <authorList>
            <person name="Dhadda K."/>
            <person name="Guan L."/>
            <person name="Chen Y."/>
            <person name="Malmuthuge N."/>
        </authorList>
    </citation>
    <scope>NUCLEOTIDE SEQUENCE</scope>
    <source>
        <strain evidence="3">B1</strain>
    </source>
</reference>
<evidence type="ECO:0000313" key="2">
    <source>
        <dbReference type="EMBL" id="TCD84441.1"/>
    </source>
</evidence>
<evidence type="ECO:0008006" key="6">
    <source>
        <dbReference type="Google" id="ProtNLM"/>
    </source>
</evidence>